<dbReference type="AlphaFoldDB" id="A0AAD4C5T1"/>
<feature type="region of interest" description="Disordered" evidence="1">
    <location>
        <begin position="177"/>
        <end position="257"/>
    </location>
</feature>
<gene>
    <name evidence="2" type="ORF">L210DRAFT_3609665</name>
</gene>
<reference evidence="2" key="2">
    <citation type="journal article" date="2020" name="Nat. Commun.">
        <title>Large-scale genome sequencing of mycorrhizal fungi provides insights into the early evolution of symbiotic traits.</title>
        <authorList>
            <person name="Miyauchi S."/>
            <person name="Kiss E."/>
            <person name="Kuo A."/>
            <person name="Drula E."/>
            <person name="Kohler A."/>
            <person name="Sanchez-Garcia M."/>
            <person name="Morin E."/>
            <person name="Andreopoulos B."/>
            <person name="Barry K.W."/>
            <person name="Bonito G."/>
            <person name="Buee M."/>
            <person name="Carver A."/>
            <person name="Chen C."/>
            <person name="Cichocki N."/>
            <person name="Clum A."/>
            <person name="Culley D."/>
            <person name="Crous P.W."/>
            <person name="Fauchery L."/>
            <person name="Girlanda M."/>
            <person name="Hayes R.D."/>
            <person name="Keri Z."/>
            <person name="LaButti K."/>
            <person name="Lipzen A."/>
            <person name="Lombard V."/>
            <person name="Magnuson J."/>
            <person name="Maillard F."/>
            <person name="Murat C."/>
            <person name="Nolan M."/>
            <person name="Ohm R.A."/>
            <person name="Pangilinan J."/>
            <person name="Pereira M.F."/>
            <person name="Perotto S."/>
            <person name="Peter M."/>
            <person name="Pfister S."/>
            <person name="Riley R."/>
            <person name="Sitrit Y."/>
            <person name="Stielow J.B."/>
            <person name="Szollosi G."/>
            <person name="Zifcakova L."/>
            <person name="Stursova M."/>
            <person name="Spatafora J.W."/>
            <person name="Tedersoo L."/>
            <person name="Vaario L.M."/>
            <person name="Yamada A."/>
            <person name="Yan M."/>
            <person name="Wang P."/>
            <person name="Xu J."/>
            <person name="Bruns T."/>
            <person name="Baldrian P."/>
            <person name="Vilgalys R."/>
            <person name="Dunand C."/>
            <person name="Henrissat B."/>
            <person name="Grigoriev I.V."/>
            <person name="Hibbett D."/>
            <person name="Nagy L.G."/>
            <person name="Martin F.M."/>
        </authorList>
    </citation>
    <scope>NUCLEOTIDE SEQUENCE</scope>
    <source>
        <strain evidence="2">BED1</strain>
    </source>
</reference>
<keyword evidence="3" id="KW-1185">Reference proteome</keyword>
<protein>
    <submittedName>
        <fullName evidence="2">Uncharacterized protein</fullName>
    </submittedName>
</protein>
<dbReference type="EMBL" id="WHUW01000003">
    <property type="protein sequence ID" value="KAF8449363.1"/>
    <property type="molecule type" value="Genomic_DNA"/>
</dbReference>
<evidence type="ECO:0000256" key="1">
    <source>
        <dbReference type="SAM" id="MobiDB-lite"/>
    </source>
</evidence>
<dbReference type="Proteomes" id="UP001194468">
    <property type="component" value="Unassembled WGS sequence"/>
</dbReference>
<name>A0AAD4C5T1_BOLED</name>
<feature type="region of interest" description="Disordered" evidence="1">
    <location>
        <begin position="76"/>
        <end position="105"/>
    </location>
</feature>
<organism evidence="2 3">
    <name type="scientific">Boletus edulis BED1</name>
    <dbReference type="NCBI Taxonomy" id="1328754"/>
    <lineage>
        <taxon>Eukaryota</taxon>
        <taxon>Fungi</taxon>
        <taxon>Dikarya</taxon>
        <taxon>Basidiomycota</taxon>
        <taxon>Agaricomycotina</taxon>
        <taxon>Agaricomycetes</taxon>
        <taxon>Agaricomycetidae</taxon>
        <taxon>Boletales</taxon>
        <taxon>Boletineae</taxon>
        <taxon>Boletaceae</taxon>
        <taxon>Boletoideae</taxon>
        <taxon>Boletus</taxon>
    </lineage>
</organism>
<sequence>MTFTSVAQANSKTAEFSRLFDLFDRVATRRTRALFGDASEVISEDDIANVPSEFAPVLRNLSTILSFRARRDEAHARCAQPASTTKPRHDTLTSTPSKKSAIEKSMPRVDVMEPSNVVEQDTENPAFPLGERYPFTFKLMLHKLYDLDEWAEKVKDAVETSKSQFKPLAERVQDIPRDTTKRNSVHPALGASAKFKPPSTTKHPRAAAPAKDATTNVRERGERRTSVRPFLGTSAKFKPPSVTRHPHATAIPTSKPEASRVVKKRCIGRRKSINCPMSTSVWVYDAVISATEVAGTRRALEITLSTLTRRHAGGLGETRVRHRSLTALEEMHTRASARRKVKITVPLLQEGAELNLKDISREI</sequence>
<evidence type="ECO:0000313" key="2">
    <source>
        <dbReference type="EMBL" id="KAF8449363.1"/>
    </source>
</evidence>
<comment type="caution">
    <text evidence="2">The sequence shown here is derived from an EMBL/GenBank/DDBJ whole genome shotgun (WGS) entry which is preliminary data.</text>
</comment>
<evidence type="ECO:0000313" key="3">
    <source>
        <dbReference type="Proteomes" id="UP001194468"/>
    </source>
</evidence>
<proteinExistence type="predicted"/>
<reference evidence="2" key="1">
    <citation type="submission" date="2019-10" db="EMBL/GenBank/DDBJ databases">
        <authorList>
            <consortium name="DOE Joint Genome Institute"/>
            <person name="Kuo A."/>
            <person name="Miyauchi S."/>
            <person name="Kiss E."/>
            <person name="Drula E."/>
            <person name="Kohler A."/>
            <person name="Sanchez-Garcia M."/>
            <person name="Andreopoulos B."/>
            <person name="Barry K.W."/>
            <person name="Bonito G."/>
            <person name="Buee M."/>
            <person name="Carver A."/>
            <person name="Chen C."/>
            <person name="Cichocki N."/>
            <person name="Clum A."/>
            <person name="Culley D."/>
            <person name="Crous P.W."/>
            <person name="Fauchery L."/>
            <person name="Girlanda M."/>
            <person name="Hayes R."/>
            <person name="Keri Z."/>
            <person name="LaButti K."/>
            <person name="Lipzen A."/>
            <person name="Lombard V."/>
            <person name="Magnuson J."/>
            <person name="Maillard F."/>
            <person name="Morin E."/>
            <person name="Murat C."/>
            <person name="Nolan M."/>
            <person name="Ohm R."/>
            <person name="Pangilinan J."/>
            <person name="Pereira M."/>
            <person name="Perotto S."/>
            <person name="Peter M."/>
            <person name="Riley R."/>
            <person name="Sitrit Y."/>
            <person name="Stielow B."/>
            <person name="Szollosi G."/>
            <person name="Zifcakova L."/>
            <person name="Stursova M."/>
            <person name="Spatafora J.W."/>
            <person name="Tedersoo L."/>
            <person name="Vaario L.-M."/>
            <person name="Yamada A."/>
            <person name="Yan M."/>
            <person name="Wang P."/>
            <person name="Xu J."/>
            <person name="Bruns T."/>
            <person name="Baldrian P."/>
            <person name="Vilgalys R."/>
            <person name="Henrissat B."/>
            <person name="Grigoriev I.V."/>
            <person name="Hibbett D."/>
            <person name="Nagy L.G."/>
            <person name="Martin F.M."/>
        </authorList>
    </citation>
    <scope>NUCLEOTIDE SEQUENCE</scope>
    <source>
        <strain evidence="2">BED1</strain>
    </source>
</reference>
<accession>A0AAD4C5T1</accession>